<feature type="repeat" description="TPR" evidence="1">
    <location>
        <begin position="63"/>
        <end position="96"/>
    </location>
</feature>
<dbReference type="GO" id="GO:0042802">
    <property type="term" value="F:identical protein binding"/>
    <property type="evidence" value="ECO:0007669"/>
    <property type="project" value="InterPro"/>
</dbReference>
<keyword evidence="4" id="KW-1185">Reference proteome</keyword>
<accession>A0A518CHR2</accession>
<keyword evidence="1" id="KW-0802">TPR repeat</keyword>
<dbReference type="RefSeq" id="WP_144992776.1">
    <property type="nucleotide sequence ID" value="NZ_CP036281.1"/>
</dbReference>
<protein>
    <submittedName>
        <fullName evidence="3">Cellulose synthase subunit BcsC</fullName>
    </submittedName>
</protein>
<gene>
    <name evidence="3" type="ORF">Pla110_04690</name>
</gene>
<feature type="coiled-coil region" evidence="2">
    <location>
        <begin position="72"/>
        <end position="99"/>
    </location>
</feature>
<dbReference type="AlphaFoldDB" id="A0A518CHR2"/>
<dbReference type="Gene3D" id="1.25.40.10">
    <property type="entry name" value="Tetratricopeptide repeat domain"/>
    <property type="match status" value="1"/>
</dbReference>
<evidence type="ECO:0000313" key="3">
    <source>
        <dbReference type="EMBL" id="QDU78765.1"/>
    </source>
</evidence>
<feature type="repeat" description="TPR" evidence="1">
    <location>
        <begin position="131"/>
        <end position="164"/>
    </location>
</feature>
<dbReference type="InterPro" id="IPR052943">
    <property type="entry name" value="TMTC_O-mannosyl-trnsfr"/>
</dbReference>
<proteinExistence type="predicted"/>
<dbReference type="PANTHER" id="PTHR44809:SF1">
    <property type="entry name" value="PROTEIN O-MANNOSYL-TRANSFERASE TMTC1"/>
    <property type="match status" value="1"/>
</dbReference>
<dbReference type="OrthoDB" id="270653at2"/>
<evidence type="ECO:0000256" key="1">
    <source>
        <dbReference type="PROSITE-ProRule" id="PRU00339"/>
    </source>
</evidence>
<evidence type="ECO:0000313" key="4">
    <source>
        <dbReference type="Proteomes" id="UP000317178"/>
    </source>
</evidence>
<dbReference type="InterPro" id="IPR011990">
    <property type="entry name" value="TPR-like_helical_dom_sf"/>
</dbReference>
<dbReference type="PROSITE" id="PS50005">
    <property type="entry name" value="TPR"/>
    <property type="match status" value="2"/>
</dbReference>
<name>A0A518CHR2_9PLAN</name>
<dbReference type="EMBL" id="CP036281">
    <property type="protein sequence ID" value="QDU78765.1"/>
    <property type="molecule type" value="Genomic_DNA"/>
</dbReference>
<dbReference type="PANTHER" id="PTHR44809">
    <property type="match status" value="1"/>
</dbReference>
<dbReference type="SUPFAM" id="SSF48452">
    <property type="entry name" value="TPR-like"/>
    <property type="match status" value="1"/>
</dbReference>
<dbReference type="SMART" id="SM00028">
    <property type="entry name" value="TPR"/>
    <property type="match status" value="4"/>
</dbReference>
<reference evidence="3 4" key="1">
    <citation type="submission" date="2019-02" db="EMBL/GenBank/DDBJ databases">
        <title>Deep-cultivation of Planctomycetes and their phenomic and genomic characterization uncovers novel biology.</title>
        <authorList>
            <person name="Wiegand S."/>
            <person name="Jogler M."/>
            <person name="Boedeker C."/>
            <person name="Pinto D."/>
            <person name="Vollmers J."/>
            <person name="Rivas-Marin E."/>
            <person name="Kohn T."/>
            <person name="Peeters S.H."/>
            <person name="Heuer A."/>
            <person name="Rast P."/>
            <person name="Oberbeckmann S."/>
            <person name="Bunk B."/>
            <person name="Jeske O."/>
            <person name="Meyerdierks A."/>
            <person name="Storesund J.E."/>
            <person name="Kallscheuer N."/>
            <person name="Luecker S."/>
            <person name="Lage O.M."/>
            <person name="Pohl T."/>
            <person name="Merkel B.J."/>
            <person name="Hornburger P."/>
            <person name="Mueller R.-W."/>
            <person name="Bruemmer F."/>
            <person name="Labrenz M."/>
            <person name="Spormann A.M."/>
            <person name="Op den Camp H."/>
            <person name="Overmann J."/>
            <person name="Amann R."/>
            <person name="Jetten M.S.M."/>
            <person name="Mascher T."/>
            <person name="Medema M.H."/>
            <person name="Devos D.P."/>
            <person name="Kaster A.-K."/>
            <person name="Ovreas L."/>
            <person name="Rohde M."/>
            <person name="Galperin M.Y."/>
            <person name="Jogler C."/>
        </authorList>
    </citation>
    <scope>NUCLEOTIDE SEQUENCE [LARGE SCALE GENOMIC DNA]</scope>
    <source>
        <strain evidence="3 4">Pla110</strain>
    </source>
</reference>
<dbReference type="InterPro" id="IPR019734">
    <property type="entry name" value="TPR_rpt"/>
</dbReference>
<organism evidence="3 4">
    <name type="scientific">Polystyrenella longa</name>
    <dbReference type="NCBI Taxonomy" id="2528007"/>
    <lineage>
        <taxon>Bacteria</taxon>
        <taxon>Pseudomonadati</taxon>
        <taxon>Planctomycetota</taxon>
        <taxon>Planctomycetia</taxon>
        <taxon>Planctomycetales</taxon>
        <taxon>Planctomycetaceae</taxon>
        <taxon>Polystyrenella</taxon>
    </lineage>
</organism>
<dbReference type="Pfam" id="PF14559">
    <property type="entry name" value="TPR_19"/>
    <property type="match status" value="2"/>
</dbReference>
<evidence type="ECO:0000256" key="2">
    <source>
        <dbReference type="SAM" id="Coils"/>
    </source>
</evidence>
<dbReference type="KEGG" id="plon:Pla110_04690"/>
<keyword evidence="2" id="KW-0175">Coiled coil</keyword>
<sequence length="293" mass="32002">MSRVSEFISVCTVLTLVLCGMTGCNTSNGWFANNEGVSAYKQGNYTLARNAFKRAAIDDPDNTNYQYNLAMAMKKQGDMQGAEQQLRQALNQRPDHQATNHGLAELLNKQGRSAEALQLMQQWVAVEPQLPQAHVELAWQQREMGNTAGAEAALQQALRLQPNNPVAQAQLGQLYHSTGRTPQAVAMYQNSLQNNWNQPEVHSRLASLQGPMSIQRERARTAAVNSPYTVPYGTATASLPGQWQAYQPGYAPTMTTMQQVPMMQSAQMAPTPITTGSVDADPAHSGTAATINR</sequence>
<dbReference type="Proteomes" id="UP000317178">
    <property type="component" value="Chromosome"/>
</dbReference>
<dbReference type="PROSITE" id="PS51257">
    <property type="entry name" value="PROKAR_LIPOPROTEIN"/>
    <property type="match status" value="1"/>
</dbReference>